<dbReference type="InterPro" id="IPR001173">
    <property type="entry name" value="Glyco_trans_2-like"/>
</dbReference>
<reference evidence="5 6" key="1">
    <citation type="submission" date="2020-04" db="EMBL/GenBank/DDBJ databases">
        <title>Flammeovirga sp. SR4, a novel species isolated from seawater.</title>
        <authorList>
            <person name="Wang X."/>
        </authorList>
    </citation>
    <scope>NUCLEOTIDE SEQUENCE [LARGE SCALE GENOMIC DNA]</scope>
    <source>
        <strain evidence="5 6">ATCC 23126</strain>
    </source>
</reference>
<evidence type="ECO:0000256" key="2">
    <source>
        <dbReference type="ARBA" id="ARBA00022676"/>
    </source>
</evidence>
<dbReference type="SUPFAM" id="SSF53448">
    <property type="entry name" value="Nucleotide-diphospho-sugar transferases"/>
    <property type="match status" value="1"/>
</dbReference>
<evidence type="ECO:0000256" key="3">
    <source>
        <dbReference type="ARBA" id="ARBA00022679"/>
    </source>
</evidence>
<proteinExistence type="inferred from homology"/>
<dbReference type="EMBL" id="JABANE010000019">
    <property type="protein sequence ID" value="NME68145.1"/>
    <property type="molecule type" value="Genomic_DNA"/>
</dbReference>
<name>A0A7X9RT75_9BACT</name>
<dbReference type="RefSeq" id="WP_169656454.1">
    <property type="nucleotide sequence ID" value="NZ_JABANE010000019.1"/>
</dbReference>
<gene>
    <name evidence="5" type="ORF">HHU12_09250</name>
</gene>
<comment type="caution">
    <text evidence="5">The sequence shown here is derived from an EMBL/GenBank/DDBJ whole genome shotgun (WGS) entry which is preliminary data.</text>
</comment>
<dbReference type="AlphaFoldDB" id="A0A7X9RT75"/>
<dbReference type="InterPro" id="IPR029044">
    <property type="entry name" value="Nucleotide-diphossugar_trans"/>
</dbReference>
<dbReference type="GO" id="GO:0016757">
    <property type="term" value="F:glycosyltransferase activity"/>
    <property type="evidence" value="ECO:0007669"/>
    <property type="project" value="UniProtKB-KW"/>
</dbReference>
<dbReference type="Proteomes" id="UP000576082">
    <property type="component" value="Unassembled WGS sequence"/>
</dbReference>
<sequence length="348" mass="39939">MKPTSELPFEEVAIVILNYNGRKFLEEFLDSVIQSSCGAKVVVADNASVDDSVPFLKENYPNVRLIELSENFGFTGGYNKALEQVNAKYYVLLNSDIQCPDNWLAPLLSLMESDEQIAACQPKIKLFSDQESFEHAGAAGGYMDFMGYPFCRGRIMHSLEYDDGQYDDTVDVFWATGACLFIRAELYHQMGGLDEKFFAHMEEIDLCWRLKSEGYKIKAVGTSEVYHVGGGTLSRENPKKTYLNFRNGLFLLFKNLPSSQLFLVIFFRMILDGIAGVRFLLKGEVDNLWAVLKAHRDFYFSIGYLVKARRKIKNHKINFPEVYKKLIVKEFFLKKRTRFTDLKGFVNH</sequence>
<dbReference type="PANTHER" id="PTHR43179:SF12">
    <property type="entry name" value="GALACTOFURANOSYLTRANSFERASE GLFT2"/>
    <property type="match status" value="1"/>
</dbReference>
<dbReference type="PANTHER" id="PTHR43179">
    <property type="entry name" value="RHAMNOSYLTRANSFERASE WBBL"/>
    <property type="match status" value="1"/>
</dbReference>
<keyword evidence="6" id="KW-1185">Reference proteome</keyword>
<evidence type="ECO:0000256" key="1">
    <source>
        <dbReference type="ARBA" id="ARBA00006739"/>
    </source>
</evidence>
<feature type="domain" description="Glycosyltransferase 2-like" evidence="4">
    <location>
        <begin position="14"/>
        <end position="134"/>
    </location>
</feature>
<evidence type="ECO:0000259" key="4">
    <source>
        <dbReference type="Pfam" id="PF00535"/>
    </source>
</evidence>
<dbReference type="CDD" id="cd04186">
    <property type="entry name" value="GT_2_like_c"/>
    <property type="match status" value="1"/>
</dbReference>
<accession>A0A7X9RT75</accession>
<evidence type="ECO:0000313" key="6">
    <source>
        <dbReference type="Proteomes" id="UP000576082"/>
    </source>
</evidence>
<keyword evidence="2" id="KW-0328">Glycosyltransferase</keyword>
<protein>
    <submittedName>
        <fullName evidence="5">Glycosyltransferase family 2 protein</fullName>
    </submittedName>
</protein>
<keyword evidence="3 5" id="KW-0808">Transferase</keyword>
<organism evidence="5 6">
    <name type="scientific">Flammeovirga aprica JL-4</name>
    <dbReference type="NCBI Taxonomy" id="694437"/>
    <lineage>
        <taxon>Bacteria</taxon>
        <taxon>Pseudomonadati</taxon>
        <taxon>Bacteroidota</taxon>
        <taxon>Cytophagia</taxon>
        <taxon>Cytophagales</taxon>
        <taxon>Flammeovirgaceae</taxon>
        <taxon>Flammeovirga</taxon>
    </lineage>
</organism>
<dbReference type="Gene3D" id="3.90.550.10">
    <property type="entry name" value="Spore Coat Polysaccharide Biosynthesis Protein SpsA, Chain A"/>
    <property type="match status" value="1"/>
</dbReference>
<evidence type="ECO:0000313" key="5">
    <source>
        <dbReference type="EMBL" id="NME68145.1"/>
    </source>
</evidence>
<dbReference type="Pfam" id="PF00535">
    <property type="entry name" value="Glycos_transf_2"/>
    <property type="match status" value="1"/>
</dbReference>
<comment type="similarity">
    <text evidence="1">Belongs to the glycosyltransferase 2 family.</text>
</comment>